<dbReference type="GO" id="GO:0004806">
    <property type="term" value="F:triacylglycerol lipase activity"/>
    <property type="evidence" value="ECO:0007669"/>
    <property type="project" value="TreeGrafter"/>
</dbReference>
<accession>G7GRQ5</accession>
<proteinExistence type="predicted"/>
<keyword evidence="3" id="KW-1185">Reference proteome</keyword>
<organism evidence="2 3">
    <name type="scientific">Gordonia amarae NBRC 15530</name>
    <dbReference type="NCBI Taxonomy" id="1075090"/>
    <lineage>
        <taxon>Bacteria</taxon>
        <taxon>Bacillati</taxon>
        <taxon>Actinomycetota</taxon>
        <taxon>Actinomycetes</taxon>
        <taxon>Mycobacteriales</taxon>
        <taxon>Gordoniaceae</taxon>
        <taxon>Gordonia</taxon>
    </lineage>
</organism>
<dbReference type="STRING" id="1075090.GOAMR_50_00520"/>
<dbReference type="Pfam" id="PF12697">
    <property type="entry name" value="Abhydrolase_6"/>
    <property type="match status" value="1"/>
</dbReference>
<dbReference type="InterPro" id="IPR029058">
    <property type="entry name" value="AB_hydrolase_fold"/>
</dbReference>
<evidence type="ECO:0000259" key="1">
    <source>
        <dbReference type="Pfam" id="PF12697"/>
    </source>
</evidence>
<dbReference type="EMBL" id="BAED01000050">
    <property type="protein sequence ID" value="GAB06280.1"/>
    <property type="molecule type" value="Genomic_DNA"/>
</dbReference>
<dbReference type="PANTHER" id="PTHR43433:SF5">
    <property type="entry name" value="AB HYDROLASE-1 DOMAIN-CONTAINING PROTEIN"/>
    <property type="match status" value="1"/>
</dbReference>
<dbReference type="PANTHER" id="PTHR43433">
    <property type="entry name" value="HYDROLASE, ALPHA/BETA FOLD FAMILY PROTEIN"/>
    <property type="match status" value="1"/>
</dbReference>
<sequence length="279" mass="28982">MCSFRSVLLHVGEANLLSYDARFVHSRVRGARLAWTAAGSGPPVIWAHGLTSRSYAQEDAGLFDWTPLTSAHRLIRYDARGHGLSSGAPDPAGYTWPELAADLLGLLDAVAPGERVDGVGASMGAATLMYAALADPGRFGRLVLVTPPTMWETRAEQSRGRLAAADLAERSGKAALEALAGDVPTPALAGAARAAMPIEVDDALLPSVLRGAAASDAPGAVELARIGVPVLVLAWSGDPGHPVSSGEALAACLPDARLRVASTPDELAAWPEMVRRFLG</sequence>
<dbReference type="SUPFAM" id="SSF53474">
    <property type="entry name" value="alpha/beta-Hydrolases"/>
    <property type="match status" value="1"/>
</dbReference>
<comment type="caution">
    <text evidence="2">The sequence shown here is derived from an EMBL/GenBank/DDBJ whole genome shotgun (WGS) entry which is preliminary data.</text>
</comment>
<dbReference type="AlphaFoldDB" id="G7GRQ5"/>
<reference evidence="2 3" key="1">
    <citation type="submission" date="2011-11" db="EMBL/GenBank/DDBJ databases">
        <title>Whole genome shotgun sequence of Gordonia amarae NBRC 15530.</title>
        <authorList>
            <person name="Takarada H."/>
            <person name="Hosoyama A."/>
            <person name="Tsuchikane K."/>
            <person name="Katsumata H."/>
            <person name="Yamazaki S."/>
            <person name="Fujita N."/>
        </authorList>
    </citation>
    <scope>NUCLEOTIDE SEQUENCE [LARGE SCALE GENOMIC DNA]</scope>
    <source>
        <strain evidence="2 3">NBRC 15530</strain>
    </source>
</reference>
<gene>
    <name evidence="2" type="ORF">GOAMR_50_00520</name>
</gene>
<dbReference type="Proteomes" id="UP000006023">
    <property type="component" value="Unassembled WGS sequence"/>
</dbReference>
<feature type="domain" description="AB hydrolase-1" evidence="1">
    <location>
        <begin position="44"/>
        <end position="258"/>
    </location>
</feature>
<dbReference type="eggNOG" id="COG0596">
    <property type="taxonomic scope" value="Bacteria"/>
</dbReference>
<dbReference type="InterPro" id="IPR000073">
    <property type="entry name" value="AB_hydrolase_1"/>
</dbReference>
<evidence type="ECO:0000313" key="3">
    <source>
        <dbReference type="Proteomes" id="UP000006023"/>
    </source>
</evidence>
<dbReference type="GO" id="GO:0046503">
    <property type="term" value="P:glycerolipid catabolic process"/>
    <property type="evidence" value="ECO:0007669"/>
    <property type="project" value="TreeGrafter"/>
</dbReference>
<protein>
    <submittedName>
        <fullName evidence="2">Peptidase S33 family protein</fullName>
    </submittedName>
</protein>
<dbReference type="InterPro" id="IPR050471">
    <property type="entry name" value="AB_hydrolase"/>
</dbReference>
<dbReference type="Gene3D" id="3.40.50.1820">
    <property type="entry name" value="alpha/beta hydrolase"/>
    <property type="match status" value="1"/>
</dbReference>
<name>G7GRQ5_9ACTN</name>
<evidence type="ECO:0000313" key="2">
    <source>
        <dbReference type="EMBL" id="GAB06280.1"/>
    </source>
</evidence>